<comment type="caution">
    <text evidence="6">The sequence shown here is derived from an EMBL/GenBank/DDBJ whole genome shotgun (WGS) entry which is preliminary data.</text>
</comment>
<feature type="non-terminal residue" evidence="6">
    <location>
        <position position="196"/>
    </location>
</feature>
<evidence type="ECO:0000256" key="4">
    <source>
        <dbReference type="PROSITE-ProRule" id="PRU00335"/>
    </source>
</evidence>
<keyword evidence="2 4" id="KW-0238">DNA-binding</keyword>
<evidence type="ECO:0000256" key="1">
    <source>
        <dbReference type="ARBA" id="ARBA00023015"/>
    </source>
</evidence>
<keyword evidence="3" id="KW-0804">Transcription</keyword>
<gene>
    <name evidence="6" type="ORF">ABR69_05840</name>
</gene>
<reference evidence="6 7" key="1">
    <citation type="submission" date="2015-10" db="EMBL/GenBank/DDBJ databases">
        <title>Metagenome-Assembled Genomes uncover a global brackish microbiome.</title>
        <authorList>
            <person name="Hugerth L.W."/>
            <person name="Larsson J."/>
            <person name="Alneberg J."/>
            <person name="Lindh M.V."/>
            <person name="Legrand C."/>
            <person name="Pinhassi J."/>
            <person name="Andersson A.F."/>
        </authorList>
    </citation>
    <scope>NUCLEOTIDE SEQUENCE [LARGE SCALE GENOMIC DNA]</scope>
    <source>
        <strain evidence="6">BACL4 MAG-120507-bin80</strain>
    </source>
</reference>
<evidence type="ECO:0000256" key="2">
    <source>
        <dbReference type="ARBA" id="ARBA00023125"/>
    </source>
</evidence>
<evidence type="ECO:0000256" key="3">
    <source>
        <dbReference type="ARBA" id="ARBA00023163"/>
    </source>
</evidence>
<dbReference type="PRINTS" id="PR00455">
    <property type="entry name" value="HTHTETR"/>
</dbReference>
<dbReference type="PANTHER" id="PTHR30055:SF234">
    <property type="entry name" value="HTH-TYPE TRANSCRIPTIONAL REGULATOR BETI"/>
    <property type="match status" value="1"/>
</dbReference>
<keyword evidence="1" id="KW-0805">Transcription regulation</keyword>
<dbReference type="GO" id="GO:0003700">
    <property type="term" value="F:DNA-binding transcription factor activity"/>
    <property type="evidence" value="ECO:0007669"/>
    <property type="project" value="TreeGrafter"/>
</dbReference>
<dbReference type="GO" id="GO:0000976">
    <property type="term" value="F:transcription cis-regulatory region binding"/>
    <property type="evidence" value="ECO:0007669"/>
    <property type="project" value="TreeGrafter"/>
</dbReference>
<evidence type="ECO:0000259" key="5">
    <source>
        <dbReference type="PROSITE" id="PS50977"/>
    </source>
</evidence>
<dbReference type="PROSITE" id="PS50977">
    <property type="entry name" value="HTH_TETR_2"/>
    <property type="match status" value="1"/>
</dbReference>
<sequence>MTVTKEQTIPPTAIRILDALAEAAFVAGLDGVSMRDVAARAGISLASLQYHYPNKDALLAAFVERTISVHRTRIEQIHCSVDGASLVKAALRYAAEETLRIADDPVLSMIEARVARDETARRCFEELMASYMQMLTELISQSAPGIPEQQVRTKALLICSLLEGLPSAMQAAKLISVAPECVFESVLSHAVKCVNN</sequence>
<dbReference type="PANTHER" id="PTHR30055">
    <property type="entry name" value="HTH-TYPE TRANSCRIPTIONAL REGULATOR RUTR"/>
    <property type="match status" value="1"/>
</dbReference>
<dbReference type="Proteomes" id="UP000051934">
    <property type="component" value="Unassembled WGS sequence"/>
</dbReference>
<organism evidence="6 7">
    <name type="scientific">OM182 bacterium BACL3 MAG-120507-bin80</name>
    <dbReference type="NCBI Taxonomy" id="1655577"/>
    <lineage>
        <taxon>Bacteria</taxon>
        <taxon>Pseudomonadati</taxon>
        <taxon>Pseudomonadota</taxon>
        <taxon>Gammaproteobacteria</taxon>
        <taxon>OMG group</taxon>
        <taxon>OM182 clade</taxon>
    </lineage>
</organism>
<dbReference type="AlphaFoldDB" id="A0A0R2S8P7"/>
<feature type="DNA-binding region" description="H-T-H motif" evidence="4">
    <location>
        <begin position="33"/>
        <end position="52"/>
    </location>
</feature>
<accession>A0A0R2S8P7</accession>
<dbReference type="SUPFAM" id="SSF46689">
    <property type="entry name" value="Homeodomain-like"/>
    <property type="match status" value="1"/>
</dbReference>
<dbReference type="Gene3D" id="1.10.357.10">
    <property type="entry name" value="Tetracycline Repressor, domain 2"/>
    <property type="match status" value="1"/>
</dbReference>
<feature type="domain" description="HTH tetR-type" evidence="5">
    <location>
        <begin position="10"/>
        <end position="70"/>
    </location>
</feature>
<proteinExistence type="predicted"/>
<dbReference type="InterPro" id="IPR009057">
    <property type="entry name" value="Homeodomain-like_sf"/>
</dbReference>
<evidence type="ECO:0000313" key="7">
    <source>
        <dbReference type="Proteomes" id="UP000051934"/>
    </source>
</evidence>
<dbReference type="Pfam" id="PF00440">
    <property type="entry name" value="TetR_N"/>
    <property type="match status" value="1"/>
</dbReference>
<name>A0A0R2S8P7_9GAMM</name>
<protein>
    <recommendedName>
        <fullName evidence="5">HTH tetR-type domain-containing protein</fullName>
    </recommendedName>
</protein>
<dbReference type="InterPro" id="IPR050109">
    <property type="entry name" value="HTH-type_TetR-like_transc_reg"/>
</dbReference>
<dbReference type="EMBL" id="LIBB01000206">
    <property type="protein sequence ID" value="KRO71292.1"/>
    <property type="molecule type" value="Genomic_DNA"/>
</dbReference>
<dbReference type="InterPro" id="IPR001647">
    <property type="entry name" value="HTH_TetR"/>
</dbReference>
<evidence type="ECO:0000313" key="6">
    <source>
        <dbReference type="EMBL" id="KRO71292.1"/>
    </source>
</evidence>